<keyword evidence="10" id="KW-1185">Reference proteome</keyword>
<keyword evidence="3" id="KW-0813">Transport</keyword>
<feature type="transmembrane region" description="Helical" evidence="8">
    <location>
        <begin position="554"/>
        <end position="573"/>
    </location>
</feature>
<dbReference type="PANTHER" id="PTHR11629:SF63">
    <property type="entry name" value="V-TYPE PROTON ATPASE SUBUNIT A"/>
    <property type="match status" value="1"/>
</dbReference>
<evidence type="ECO:0000256" key="5">
    <source>
        <dbReference type="ARBA" id="ARBA00022989"/>
    </source>
</evidence>
<gene>
    <name evidence="9" type="ORF">O6R05_07125</name>
</gene>
<keyword evidence="6" id="KW-0406">Ion transport</keyword>
<dbReference type="RefSeq" id="WP_271191299.1">
    <property type="nucleotide sequence ID" value="NZ_CP115667.1"/>
</dbReference>
<organism evidence="9 10">
    <name type="scientific">Peptoniphilus equinus</name>
    <dbReference type="NCBI Taxonomy" id="3016343"/>
    <lineage>
        <taxon>Bacteria</taxon>
        <taxon>Bacillati</taxon>
        <taxon>Bacillota</taxon>
        <taxon>Tissierellia</taxon>
        <taxon>Tissierellales</taxon>
        <taxon>Peptoniphilaceae</taxon>
        <taxon>Peptoniphilus</taxon>
    </lineage>
</organism>
<reference evidence="9 10" key="1">
    <citation type="submission" date="2023-01" db="EMBL/GenBank/DDBJ databases">
        <authorList>
            <person name="Lee S.H."/>
            <person name="Jung H.S."/>
            <person name="Yun J.U."/>
        </authorList>
    </citation>
    <scope>NUCLEOTIDE SEQUENCE [LARGE SCALE GENOMIC DNA]</scope>
    <source>
        <strain evidence="9 10">CBA3646</strain>
    </source>
</reference>
<evidence type="ECO:0000313" key="9">
    <source>
        <dbReference type="EMBL" id="WBW49768.1"/>
    </source>
</evidence>
<feature type="transmembrane region" description="Helical" evidence="8">
    <location>
        <begin position="502"/>
        <end position="521"/>
    </location>
</feature>
<comment type="subcellular location">
    <subcellularLocation>
        <location evidence="1">Membrane</location>
        <topology evidence="1">Multi-pass membrane protein</topology>
    </subcellularLocation>
</comment>
<evidence type="ECO:0000256" key="2">
    <source>
        <dbReference type="ARBA" id="ARBA00009904"/>
    </source>
</evidence>
<dbReference type="Pfam" id="PF01496">
    <property type="entry name" value="V_ATPase_I"/>
    <property type="match status" value="1"/>
</dbReference>
<dbReference type="InterPro" id="IPR002490">
    <property type="entry name" value="V-ATPase_116kDa_su"/>
</dbReference>
<keyword evidence="7 8" id="KW-0472">Membrane</keyword>
<evidence type="ECO:0000256" key="4">
    <source>
        <dbReference type="ARBA" id="ARBA00022692"/>
    </source>
</evidence>
<proteinExistence type="inferred from homology"/>
<keyword evidence="4 8" id="KW-0812">Transmembrane</keyword>
<evidence type="ECO:0000313" key="10">
    <source>
        <dbReference type="Proteomes" id="UP001210339"/>
    </source>
</evidence>
<feature type="transmembrane region" description="Helical" evidence="8">
    <location>
        <begin position="361"/>
        <end position="390"/>
    </location>
</feature>
<feature type="transmembrane region" description="Helical" evidence="8">
    <location>
        <begin position="441"/>
        <end position="462"/>
    </location>
</feature>
<evidence type="ECO:0000256" key="8">
    <source>
        <dbReference type="SAM" id="Phobius"/>
    </source>
</evidence>
<evidence type="ECO:0000256" key="3">
    <source>
        <dbReference type="ARBA" id="ARBA00022448"/>
    </source>
</evidence>
<evidence type="ECO:0000256" key="1">
    <source>
        <dbReference type="ARBA" id="ARBA00004141"/>
    </source>
</evidence>
<name>A0ABY7QV34_9FIRM</name>
<comment type="similarity">
    <text evidence="2">Belongs to the V-ATPase 116 kDa subunit family.</text>
</comment>
<sequence length="646" mass="73164">MAVEKMVMLSIVGRLEHLDEIVLDVLKSESIDLVDAMTELSINNAIYQLDPNNVDMVVDLNNLGPFPQDLDMKKRADRAQKLVAYFNIEDLDLEGRDNGYTMADFDKLYNETKALRDEVEAIAEAHKRNESIAENLKLFNNVDVDLTELREMNYFTARFGRLEKSARLRLKENYDHILALIFHTGTYKDEEVYLAVYPNEVHEEIDRILNSLHWIDVPVLDHAEGTAKSTFERLQVEDKALTERLMAIDREKQDIYNNRREEIRGILAKVLTYGRLEEVKGKMARAKKYFLLSGWASESDYKAMKARAQQDDKVFITASDDVDDQLFTPPTKLKNNAFFRPFEMLVRMYGVPHYTEIDPTVFLGITYMVLFGAMFGDLGQGAVFFLVGLLLGKKYHSDFGPLLTRLGASSMIFGLLYGSVFGSEQLIPALWIRPFNNINQVLIFAIAFGVFLLVMAYALNFINAYRNRNLAEGLFGEHGLLGFVVFVMLILILLDAVGYLSVIPRGVAVGVIVLAVVVMIFKKPLLARITHTPPVYHEGKAGYFIESSFSIIELLISTLSGIVSFIRVGAFAINHVGLFMAFHTMAEMADHDVANVAILVLGNLLIIGLEGLIVFIQGLRLEYYELFSRYYKGSGVEFESDKLSYK</sequence>
<feature type="transmembrane region" description="Helical" evidence="8">
    <location>
        <begin position="402"/>
        <end position="421"/>
    </location>
</feature>
<dbReference type="PANTHER" id="PTHR11629">
    <property type="entry name" value="VACUOLAR PROTON ATPASES"/>
    <property type="match status" value="1"/>
</dbReference>
<feature type="transmembrane region" description="Helical" evidence="8">
    <location>
        <begin position="593"/>
        <end position="616"/>
    </location>
</feature>
<feature type="transmembrane region" description="Helical" evidence="8">
    <location>
        <begin position="474"/>
        <end position="496"/>
    </location>
</feature>
<protein>
    <submittedName>
        <fullName evidence="9">ATPase</fullName>
    </submittedName>
</protein>
<keyword evidence="5 8" id="KW-1133">Transmembrane helix</keyword>
<evidence type="ECO:0000256" key="6">
    <source>
        <dbReference type="ARBA" id="ARBA00023065"/>
    </source>
</evidence>
<dbReference type="Proteomes" id="UP001210339">
    <property type="component" value="Chromosome"/>
</dbReference>
<dbReference type="EMBL" id="CP115667">
    <property type="protein sequence ID" value="WBW49768.1"/>
    <property type="molecule type" value="Genomic_DNA"/>
</dbReference>
<evidence type="ECO:0000256" key="7">
    <source>
        <dbReference type="ARBA" id="ARBA00023136"/>
    </source>
</evidence>
<accession>A0ABY7QV34</accession>